<feature type="non-terminal residue" evidence="3">
    <location>
        <position position="1"/>
    </location>
</feature>
<reference evidence="3 4" key="1">
    <citation type="submission" date="2019-08" db="EMBL/GenBank/DDBJ databases">
        <title>Seonamhaeicola sediminis sp. nov., isolated from marine sediment.</title>
        <authorList>
            <person name="Cao W.R."/>
        </authorList>
    </citation>
    <scope>NUCLEOTIDE SEQUENCE [LARGE SCALE GENOMIC DNA]</scope>
    <source>
        <strain evidence="3 4">B011</strain>
    </source>
</reference>
<dbReference type="Pfam" id="PF18693">
    <property type="entry name" value="TRAM_2"/>
    <property type="match status" value="1"/>
</dbReference>
<dbReference type="SUPFAM" id="SSF102114">
    <property type="entry name" value="Radical SAM enzymes"/>
    <property type="match status" value="1"/>
</dbReference>
<organism evidence="3 4">
    <name type="scientific">Seonamhaeicola marinus</name>
    <dbReference type="NCBI Taxonomy" id="1912246"/>
    <lineage>
        <taxon>Bacteria</taxon>
        <taxon>Pseudomonadati</taxon>
        <taxon>Bacteroidota</taxon>
        <taxon>Flavobacteriia</taxon>
        <taxon>Flavobacteriales</taxon>
        <taxon>Flavobacteriaceae</taxon>
    </lineage>
</organism>
<dbReference type="GO" id="GO:0005840">
    <property type="term" value="C:ribosome"/>
    <property type="evidence" value="ECO:0007669"/>
    <property type="project" value="UniProtKB-KW"/>
</dbReference>
<keyword evidence="1 3" id="KW-0808">Transferase</keyword>
<evidence type="ECO:0000313" key="3">
    <source>
        <dbReference type="EMBL" id="TYA90771.1"/>
    </source>
</evidence>
<evidence type="ECO:0000313" key="4">
    <source>
        <dbReference type="Proteomes" id="UP000323930"/>
    </source>
</evidence>
<dbReference type="PANTHER" id="PTHR43837:SF1">
    <property type="entry name" value="RIBOSOMAL PROTEIN US12 METHYLTHIOTRANSFERASE RIMO"/>
    <property type="match status" value="1"/>
</dbReference>
<gene>
    <name evidence="3" type="ORF">FUA24_03030</name>
</gene>
<dbReference type="PANTHER" id="PTHR43837">
    <property type="entry name" value="RIBOSOMAL PROTEIN S12 METHYLTHIOTRANSFERASE RIMO"/>
    <property type="match status" value="1"/>
</dbReference>
<dbReference type="InterPro" id="IPR058240">
    <property type="entry name" value="rSAM_sf"/>
</dbReference>
<keyword evidence="3" id="KW-0689">Ribosomal protein</keyword>
<feature type="domain" description="TRAM" evidence="2">
    <location>
        <begin position="48"/>
        <end position="115"/>
    </location>
</feature>
<evidence type="ECO:0000256" key="1">
    <source>
        <dbReference type="ARBA" id="ARBA00022679"/>
    </source>
</evidence>
<accession>A0A5D0J5G3</accession>
<dbReference type="InterPro" id="IPR002792">
    <property type="entry name" value="TRAM_dom"/>
</dbReference>
<dbReference type="PROSITE" id="PS50926">
    <property type="entry name" value="TRAM"/>
    <property type="match status" value="1"/>
</dbReference>
<evidence type="ECO:0000259" key="2">
    <source>
        <dbReference type="PROSITE" id="PS50926"/>
    </source>
</evidence>
<dbReference type="EMBL" id="VSDQ01000204">
    <property type="protein sequence ID" value="TYA90771.1"/>
    <property type="molecule type" value="Genomic_DNA"/>
</dbReference>
<keyword evidence="4" id="KW-1185">Reference proteome</keyword>
<name>A0A5D0J5G3_9FLAO</name>
<dbReference type="Proteomes" id="UP000323930">
    <property type="component" value="Unassembled WGS sequence"/>
</dbReference>
<dbReference type="GO" id="GO:0005829">
    <property type="term" value="C:cytosol"/>
    <property type="evidence" value="ECO:0007669"/>
    <property type="project" value="TreeGrafter"/>
</dbReference>
<dbReference type="Gene3D" id="3.30.750.200">
    <property type="match status" value="1"/>
</dbReference>
<keyword evidence="3" id="KW-0687">Ribonucleoprotein</keyword>
<dbReference type="GO" id="GO:0051539">
    <property type="term" value="F:4 iron, 4 sulfur cluster binding"/>
    <property type="evidence" value="ECO:0007669"/>
    <property type="project" value="InterPro"/>
</dbReference>
<dbReference type="AlphaFoldDB" id="A0A5D0J5G3"/>
<comment type="caution">
    <text evidence="3">The sequence shown here is derived from an EMBL/GenBank/DDBJ whole genome shotgun (WGS) entry which is preliminary data.</text>
</comment>
<sequence>ERLGCFTYSHEENTHAYNLEDDVPEDVKIERANEIMEIQSQISWELNQAKIGQEFRVVIDRKEGNYFVGRTEFDSPDVDNEVLIDATKTYLKTGEYTTVKITEAEDFDLYADVVN</sequence>
<protein>
    <submittedName>
        <fullName evidence="3">30S ribosomal protein S12 methylthiotransferase RimO</fullName>
    </submittedName>
</protein>
<dbReference type="InterPro" id="IPR005840">
    <property type="entry name" value="Ribosomal_uS12_MeSTrfase_RimO"/>
</dbReference>
<proteinExistence type="predicted"/>
<dbReference type="InterPro" id="IPR012340">
    <property type="entry name" value="NA-bd_OB-fold"/>
</dbReference>
<dbReference type="Gene3D" id="2.40.50.140">
    <property type="entry name" value="Nucleic acid-binding proteins"/>
    <property type="match status" value="1"/>
</dbReference>
<dbReference type="GO" id="GO:0035599">
    <property type="term" value="F:aspartic acid methylthiotransferase activity"/>
    <property type="evidence" value="ECO:0007669"/>
    <property type="project" value="TreeGrafter"/>
</dbReference>